<evidence type="ECO:0000256" key="2">
    <source>
        <dbReference type="SAM" id="Phobius"/>
    </source>
</evidence>
<evidence type="ECO:0000313" key="4">
    <source>
        <dbReference type="Proteomes" id="UP000717328"/>
    </source>
</evidence>
<keyword evidence="4" id="KW-1185">Reference proteome</keyword>
<feature type="compositionally biased region" description="Low complexity" evidence="1">
    <location>
        <begin position="1"/>
        <end position="15"/>
    </location>
</feature>
<reference evidence="3" key="2">
    <citation type="submission" date="2021-10" db="EMBL/GenBank/DDBJ databases">
        <title>Phylogenomics reveals ancestral predisposition of the termite-cultivated fungus Termitomyces towards a domesticated lifestyle.</title>
        <authorList>
            <person name="Auxier B."/>
            <person name="Grum-Grzhimaylo A."/>
            <person name="Cardenas M.E."/>
            <person name="Lodge J.D."/>
            <person name="Laessoe T."/>
            <person name="Pedersen O."/>
            <person name="Smith M.E."/>
            <person name="Kuyper T.W."/>
            <person name="Franco-Molano E.A."/>
            <person name="Baroni T.J."/>
            <person name="Aanen D.K."/>
        </authorList>
    </citation>
    <scope>NUCLEOTIDE SEQUENCE</scope>
    <source>
        <strain evidence="3">D49</strain>
    </source>
</reference>
<feature type="transmembrane region" description="Helical" evidence="2">
    <location>
        <begin position="167"/>
        <end position="184"/>
    </location>
</feature>
<dbReference type="OrthoDB" id="2596855at2759"/>
<protein>
    <submittedName>
        <fullName evidence="3">Uncharacterized protein</fullName>
    </submittedName>
</protein>
<accession>A0A9P7FV41</accession>
<evidence type="ECO:0000313" key="3">
    <source>
        <dbReference type="EMBL" id="KAG5638678.1"/>
    </source>
</evidence>
<name>A0A9P7FV41_9AGAR</name>
<reference evidence="3" key="1">
    <citation type="submission" date="2021-02" db="EMBL/GenBank/DDBJ databases">
        <authorList>
            <person name="Nieuwenhuis M."/>
            <person name="Van De Peppel L.J.J."/>
        </authorList>
    </citation>
    <scope>NUCLEOTIDE SEQUENCE</scope>
    <source>
        <strain evidence="3">D49</strain>
    </source>
</reference>
<keyword evidence="2" id="KW-0812">Transmembrane</keyword>
<keyword evidence="2" id="KW-0472">Membrane</keyword>
<feature type="transmembrane region" description="Helical" evidence="2">
    <location>
        <begin position="120"/>
        <end position="147"/>
    </location>
</feature>
<dbReference type="Proteomes" id="UP000717328">
    <property type="component" value="Unassembled WGS sequence"/>
</dbReference>
<feature type="compositionally biased region" description="Low complexity" evidence="1">
    <location>
        <begin position="68"/>
        <end position="90"/>
    </location>
</feature>
<dbReference type="EMBL" id="JABCKI010005750">
    <property type="protein sequence ID" value="KAG5638678.1"/>
    <property type="molecule type" value="Genomic_DNA"/>
</dbReference>
<organism evidence="3 4">
    <name type="scientific">Sphagnurus paluster</name>
    <dbReference type="NCBI Taxonomy" id="117069"/>
    <lineage>
        <taxon>Eukaryota</taxon>
        <taxon>Fungi</taxon>
        <taxon>Dikarya</taxon>
        <taxon>Basidiomycota</taxon>
        <taxon>Agaricomycotina</taxon>
        <taxon>Agaricomycetes</taxon>
        <taxon>Agaricomycetidae</taxon>
        <taxon>Agaricales</taxon>
        <taxon>Tricholomatineae</taxon>
        <taxon>Lyophyllaceae</taxon>
        <taxon>Sphagnurus</taxon>
    </lineage>
</organism>
<feature type="region of interest" description="Disordered" evidence="1">
    <location>
        <begin position="1"/>
        <end position="98"/>
    </location>
</feature>
<comment type="caution">
    <text evidence="3">The sequence shown here is derived from an EMBL/GenBank/DDBJ whole genome shotgun (WGS) entry which is preliminary data.</text>
</comment>
<proteinExistence type="predicted"/>
<gene>
    <name evidence="3" type="ORF">H0H81_011058</name>
</gene>
<evidence type="ECO:0000256" key="1">
    <source>
        <dbReference type="SAM" id="MobiDB-lite"/>
    </source>
</evidence>
<keyword evidence="2" id="KW-1133">Transmembrane helix</keyword>
<dbReference type="AlphaFoldDB" id="A0A9P7FV41"/>
<sequence>MTSIHSSSDAAIASEDISRPQAGPLPSKRGEIGYVEGAEITTEAQSSIPEIVLPATHPADRDAPANVSTAPEPTNPTTSPSTNTLVSPSSATLVSTESNNSTSKKQRILRFFKSKKIPTIFGFSLKTLFLFFLQVSLIGGSIAGWALSVKYLSQKNPDAEGFNTTAIFMHVVFGVAVLGQLLFIERRIFRLRAERWSYLHPGEILPISLNRRAVDASIAFSPWNRPPLPTYAAALAQSGVGTGDVEDHLIAAPPPPAYGNTRGSTLLLSGFLRNSLRAQRPVSNHSQMSDRERPVSYVSRDERWEEIQDAERARQVEETLTQLERPAPADNTVDVLLMYISFNLRLVGHFETVRKTVSMQLMYVNK</sequence>